<feature type="domain" description="Fibronectin type-III" evidence="1">
    <location>
        <begin position="24"/>
        <end position="123"/>
    </location>
</feature>
<dbReference type="AlphaFoldDB" id="A0A1B6GKF4"/>
<reference evidence="2" key="1">
    <citation type="submission" date="2015-11" db="EMBL/GenBank/DDBJ databases">
        <title>De novo transcriptome assembly of four potential Pierce s Disease insect vectors from Arizona vineyards.</title>
        <authorList>
            <person name="Tassone E.E."/>
        </authorList>
    </citation>
    <scope>NUCLEOTIDE SEQUENCE</scope>
</reference>
<proteinExistence type="predicted"/>
<protein>
    <recommendedName>
        <fullName evidence="1">Fibronectin type-III domain-containing protein</fullName>
    </recommendedName>
</protein>
<name>A0A1B6GKF4_9HEMI</name>
<evidence type="ECO:0000259" key="1">
    <source>
        <dbReference type="PROSITE" id="PS50853"/>
    </source>
</evidence>
<feature type="non-terminal residue" evidence="2">
    <location>
        <position position="152"/>
    </location>
</feature>
<organism evidence="2">
    <name type="scientific">Cuerna arida</name>
    <dbReference type="NCBI Taxonomy" id="1464854"/>
    <lineage>
        <taxon>Eukaryota</taxon>
        <taxon>Metazoa</taxon>
        <taxon>Ecdysozoa</taxon>
        <taxon>Arthropoda</taxon>
        <taxon>Hexapoda</taxon>
        <taxon>Insecta</taxon>
        <taxon>Pterygota</taxon>
        <taxon>Neoptera</taxon>
        <taxon>Paraneoptera</taxon>
        <taxon>Hemiptera</taxon>
        <taxon>Auchenorrhyncha</taxon>
        <taxon>Membracoidea</taxon>
        <taxon>Cicadellidae</taxon>
        <taxon>Cicadellinae</taxon>
        <taxon>Proconiini</taxon>
        <taxon>Cuerna</taxon>
    </lineage>
</organism>
<sequence>VTTHDRTLFSEPLLNTTLEAAPESPLNVNIVEESVTNSSFRVDWAMPHIRNGLVRYFHVKLYNDKVAPLYDTKVYAQTNQTLFTYRAHNLRSFERYFVIVAACTVTCTNSKLVEVQTKMSAPSIVVRPNVHNNNTHVRVEWQRPALPNGPID</sequence>
<evidence type="ECO:0000313" key="2">
    <source>
        <dbReference type="EMBL" id="JAS62934.1"/>
    </source>
</evidence>
<accession>A0A1B6GKF4</accession>
<dbReference type="Gene3D" id="2.60.40.10">
    <property type="entry name" value="Immunoglobulins"/>
    <property type="match status" value="1"/>
</dbReference>
<dbReference type="InterPro" id="IPR003961">
    <property type="entry name" value="FN3_dom"/>
</dbReference>
<dbReference type="PROSITE" id="PS50853">
    <property type="entry name" value="FN3"/>
    <property type="match status" value="1"/>
</dbReference>
<dbReference type="InterPro" id="IPR013783">
    <property type="entry name" value="Ig-like_fold"/>
</dbReference>
<dbReference type="SUPFAM" id="SSF49265">
    <property type="entry name" value="Fibronectin type III"/>
    <property type="match status" value="1"/>
</dbReference>
<gene>
    <name evidence="2" type="ORF">g.47796</name>
</gene>
<dbReference type="InterPro" id="IPR036116">
    <property type="entry name" value="FN3_sf"/>
</dbReference>
<feature type="non-terminal residue" evidence="2">
    <location>
        <position position="1"/>
    </location>
</feature>
<dbReference type="EMBL" id="GECZ01006835">
    <property type="protein sequence ID" value="JAS62934.1"/>
    <property type="molecule type" value="Transcribed_RNA"/>
</dbReference>